<evidence type="ECO:0000313" key="3">
    <source>
        <dbReference type="EMBL" id="OSS51616.1"/>
    </source>
</evidence>
<keyword evidence="1" id="KW-0812">Transmembrane</keyword>
<dbReference type="OMA" id="GTWSRTW"/>
<accession>A0A1Y2M679</accession>
<dbReference type="Proteomes" id="UP000193240">
    <property type="component" value="Unassembled WGS sequence"/>
</dbReference>
<protein>
    <submittedName>
        <fullName evidence="3">Uncharacterized protein</fullName>
    </submittedName>
</protein>
<feature type="transmembrane region" description="Helical" evidence="1">
    <location>
        <begin position="293"/>
        <end position="312"/>
    </location>
</feature>
<dbReference type="EMBL" id="KZ107840">
    <property type="protein sequence ID" value="OSS51616.1"/>
    <property type="molecule type" value="Genomic_DNA"/>
</dbReference>
<feature type="signal peptide" evidence="2">
    <location>
        <begin position="1"/>
        <end position="19"/>
    </location>
</feature>
<sequence>MHVLSFVSLAAAFAGVTAAQKVLPPQPDFQYDETADWYRDRGMPVPDVSSQITTIEANRSYVVKLECPDCPFLVKDGRKVSWQERSNALLLKFDIKDAESAMYSPMHLNGAAILPLGAMPLYINAFQVADNTSQSALDSIIHSGLLDPDFAWQTSFHAFGLQYEHALLKTRTPGQWYLQFDVQGLQYGADGEPVVFDADRRIVQMLVQEEKKGSNEQGREGRSLLIKDIGLVERYQRIQPLKMKCGKLAMVKTLFDPAQWDEYGQVDTWSHFWNMVFATIGGHWEDLVQHNTLLLPLALLCAFVVFFARAWYQRRRHEAGVDAEYALLEETNEDLPPAYADIPVIKVEVYD</sequence>
<name>A0A1Y2M679_EPING</name>
<dbReference type="InParanoid" id="A0A1Y2M679"/>
<organism evidence="3 4">
    <name type="scientific">Epicoccum nigrum</name>
    <name type="common">Soil fungus</name>
    <name type="synonym">Epicoccum purpurascens</name>
    <dbReference type="NCBI Taxonomy" id="105696"/>
    <lineage>
        <taxon>Eukaryota</taxon>
        <taxon>Fungi</taxon>
        <taxon>Dikarya</taxon>
        <taxon>Ascomycota</taxon>
        <taxon>Pezizomycotina</taxon>
        <taxon>Dothideomycetes</taxon>
        <taxon>Pleosporomycetidae</taxon>
        <taxon>Pleosporales</taxon>
        <taxon>Pleosporineae</taxon>
        <taxon>Didymellaceae</taxon>
        <taxon>Epicoccum</taxon>
    </lineage>
</organism>
<evidence type="ECO:0000313" key="4">
    <source>
        <dbReference type="Proteomes" id="UP000193240"/>
    </source>
</evidence>
<keyword evidence="2" id="KW-0732">Signal</keyword>
<proteinExistence type="predicted"/>
<keyword evidence="4" id="KW-1185">Reference proteome</keyword>
<keyword evidence="1" id="KW-0472">Membrane</keyword>
<dbReference type="AlphaFoldDB" id="A0A1Y2M679"/>
<evidence type="ECO:0000256" key="1">
    <source>
        <dbReference type="SAM" id="Phobius"/>
    </source>
</evidence>
<feature type="chain" id="PRO_5012124238" evidence="2">
    <location>
        <begin position="20"/>
        <end position="351"/>
    </location>
</feature>
<gene>
    <name evidence="3" type="ORF">B5807_03702</name>
</gene>
<keyword evidence="1" id="KW-1133">Transmembrane helix</keyword>
<reference evidence="3 4" key="1">
    <citation type="journal article" date="2017" name="Genome Announc.">
        <title>Genome sequence of the saprophytic ascomycete Epicoccum nigrum ICMP 19927 strain isolated from New Zealand.</title>
        <authorList>
            <person name="Fokin M."/>
            <person name="Fleetwood D."/>
            <person name="Weir B.S."/>
            <person name="Villas-Boas S.G."/>
        </authorList>
    </citation>
    <scope>NUCLEOTIDE SEQUENCE [LARGE SCALE GENOMIC DNA]</scope>
    <source>
        <strain evidence="3 4">ICMP 19927</strain>
    </source>
</reference>
<evidence type="ECO:0000256" key="2">
    <source>
        <dbReference type="SAM" id="SignalP"/>
    </source>
</evidence>